<dbReference type="SUPFAM" id="SSF51261">
    <property type="entry name" value="Duplicated hybrid motif"/>
    <property type="match status" value="1"/>
</dbReference>
<dbReference type="InterPro" id="IPR036779">
    <property type="entry name" value="LysM_dom_sf"/>
</dbReference>
<dbReference type="AlphaFoldDB" id="A0A7G9W8A1"/>
<dbReference type="Pfam" id="PF01476">
    <property type="entry name" value="LysM"/>
    <property type="match status" value="3"/>
</dbReference>
<dbReference type="PANTHER" id="PTHR21666:SF270">
    <property type="entry name" value="MUREIN HYDROLASE ACTIVATOR ENVC"/>
    <property type="match status" value="1"/>
</dbReference>
<dbReference type="InterPro" id="IPR011055">
    <property type="entry name" value="Dup_hybrid_motif"/>
</dbReference>
<sequence>MIYTVQKGDSLGVIASRHKTTIEALMRLNPEIANKDLIYIGQQIKIHENEYVVQPNDSLYKIGQKLGVNWKEIAEVNNIKEPYTIYPKDKLIIPGEGPVPPQVETRVHKIERKDTLWDLAKKYNTTVAELEKLNPGVKARELQIGSSLNIPSEGSTGVDIVKFYLDQGYRLTSDYGYRTHPITGVKNSFHGGIDFGGKPNGYPITMPVDGEVVYAQWFSGWGYLVGVRCERGLTHLIGHMSKVVVKVGDRIVAGKTVIGGVGATGNATGPHIHYQINKAGSGVRGDGYWDNPRKY</sequence>
<dbReference type="InterPro" id="IPR018392">
    <property type="entry name" value="LysM"/>
</dbReference>
<gene>
    <name evidence="2" type="ORF">HYG86_09075</name>
</gene>
<proteinExistence type="predicted"/>
<evidence type="ECO:0000259" key="1">
    <source>
        <dbReference type="PROSITE" id="PS51782"/>
    </source>
</evidence>
<dbReference type="KEGG" id="acae:HYG86_09075"/>
<dbReference type="Gene3D" id="3.10.350.10">
    <property type="entry name" value="LysM domain"/>
    <property type="match status" value="3"/>
</dbReference>
<feature type="domain" description="LysM" evidence="1">
    <location>
        <begin position="1"/>
        <end position="46"/>
    </location>
</feature>
<dbReference type="CDD" id="cd12797">
    <property type="entry name" value="M23_peptidase"/>
    <property type="match status" value="1"/>
</dbReference>
<dbReference type="SUPFAM" id="SSF54106">
    <property type="entry name" value="LysM domain"/>
    <property type="match status" value="1"/>
</dbReference>
<accession>A0A7G9W8A1</accession>
<dbReference type="EMBL" id="CP058559">
    <property type="protein sequence ID" value="QNO14913.1"/>
    <property type="molecule type" value="Genomic_DNA"/>
</dbReference>
<dbReference type="CDD" id="cd00118">
    <property type="entry name" value="LysM"/>
    <property type="match status" value="3"/>
</dbReference>
<reference evidence="2 3" key="1">
    <citation type="submission" date="2020-07" db="EMBL/GenBank/DDBJ databases">
        <title>Alkalicella. sp. LB2 genome.</title>
        <authorList>
            <person name="Postec A."/>
            <person name="Quemeneur M."/>
        </authorList>
    </citation>
    <scope>NUCLEOTIDE SEQUENCE [LARGE SCALE GENOMIC DNA]</scope>
    <source>
        <strain evidence="2 3">LB2</strain>
    </source>
</reference>
<dbReference type="InterPro" id="IPR016047">
    <property type="entry name" value="M23ase_b-sheet_dom"/>
</dbReference>
<feature type="domain" description="LysM" evidence="1">
    <location>
        <begin position="106"/>
        <end position="150"/>
    </location>
</feature>
<dbReference type="Pfam" id="PF01551">
    <property type="entry name" value="Peptidase_M23"/>
    <property type="match status" value="1"/>
</dbReference>
<dbReference type="PANTHER" id="PTHR21666">
    <property type="entry name" value="PEPTIDASE-RELATED"/>
    <property type="match status" value="1"/>
</dbReference>
<keyword evidence="3" id="KW-1185">Reference proteome</keyword>
<organism evidence="2 3">
    <name type="scientific">Alkalicella caledoniensis</name>
    <dbReference type="NCBI Taxonomy" id="2731377"/>
    <lineage>
        <taxon>Bacteria</taxon>
        <taxon>Bacillati</taxon>
        <taxon>Bacillota</taxon>
        <taxon>Clostridia</taxon>
        <taxon>Eubacteriales</taxon>
        <taxon>Proteinivoracaceae</taxon>
        <taxon>Alkalicella</taxon>
    </lineage>
</organism>
<dbReference type="Gene3D" id="2.70.70.10">
    <property type="entry name" value="Glucose Permease (Domain IIA)"/>
    <property type="match status" value="1"/>
</dbReference>
<evidence type="ECO:0000313" key="3">
    <source>
        <dbReference type="Proteomes" id="UP000516160"/>
    </source>
</evidence>
<feature type="domain" description="LysM" evidence="1">
    <location>
        <begin position="49"/>
        <end position="93"/>
    </location>
</feature>
<protein>
    <submittedName>
        <fullName evidence="2">LysM peptidoglycan-binding domain-containing M23 family metallopeptidase</fullName>
    </submittedName>
</protein>
<dbReference type="Proteomes" id="UP000516160">
    <property type="component" value="Chromosome"/>
</dbReference>
<name>A0A7G9W8A1_ALKCA</name>
<dbReference type="InterPro" id="IPR050570">
    <property type="entry name" value="Cell_wall_metabolism_enzyme"/>
</dbReference>
<dbReference type="GO" id="GO:0004222">
    <property type="term" value="F:metalloendopeptidase activity"/>
    <property type="evidence" value="ECO:0007669"/>
    <property type="project" value="TreeGrafter"/>
</dbReference>
<dbReference type="PROSITE" id="PS51782">
    <property type="entry name" value="LYSM"/>
    <property type="match status" value="3"/>
</dbReference>
<dbReference type="SMART" id="SM00257">
    <property type="entry name" value="LysM"/>
    <property type="match status" value="3"/>
</dbReference>
<evidence type="ECO:0000313" key="2">
    <source>
        <dbReference type="EMBL" id="QNO14913.1"/>
    </source>
</evidence>
<dbReference type="RefSeq" id="WP_213169015.1">
    <property type="nucleotide sequence ID" value="NZ_CP058559.1"/>
</dbReference>